<protein>
    <submittedName>
        <fullName evidence="1">Uncharacterized protein</fullName>
    </submittedName>
</protein>
<accession>A0A0M2KIJ0</accession>
<name>A0A0M2KIJ0_9GAMM</name>
<reference evidence="1 2" key="1">
    <citation type="submission" date="2015-01" db="EMBL/GenBank/DDBJ databases">
        <title>Erwinia tracheiphila.</title>
        <authorList>
            <person name="Shapiro L.R."/>
        </authorList>
    </citation>
    <scope>NUCLEOTIDE SEQUENCE [LARGE SCALE GENOMIC DNA]</scope>
    <source>
        <strain evidence="1 2">BuffGH</strain>
    </source>
</reference>
<comment type="caution">
    <text evidence="1">The sequence shown here is derived from an EMBL/GenBank/DDBJ whole genome shotgun (WGS) entry which is preliminary data.</text>
</comment>
<dbReference type="EMBL" id="JXNU01000003">
    <property type="protein sequence ID" value="KKF36831.1"/>
    <property type="molecule type" value="Genomic_DNA"/>
</dbReference>
<keyword evidence="2" id="KW-1185">Reference proteome</keyword>
<proteinExistence type="predicted"/>
<evidence type="ECO:0000313" key="2">
    <source>
        <dbReference type="Proteomes" id="UP000033924"/>
    </source>
</evidence>
<gene>
    <name evidence="1" type="ORF">SY86_17625</name>
</gene>
<dbReference type="AlphaFoldDB" id="A0A0M2KIJ0"/>
<dbReference type="Proteomes" id="UP000033924">
    <property type="component" value="Unassembled WGS sequence"/>
</dbReference>
<organism evidence="1 2">
    <name type="scientific">Erwinia tracheiphila</name>
    <dbReference type="NCBI Taxonomy" id="65700"/>
    <lineage>
        <taxon>Bacteria</taxon>
        <taxon>Pseudomonadati</taxon>
        <taxon>Pseudomonadota</taxon>
        <taxon>Gammaproteobacteria</taxon>
        <taxon>Enterobacterales</taxon>
        <taxon>Erwiniaceae</taxon>
        <taxon>Erwinia</taxon>
    </lineage>
</organism>
<evidence type="ECO:0000313" key="1">
    <source>
        <dbReference type="EMBL" id="KKF36831.1"/>
    </source>
</evidence>
<sequence length="68" mass="7737">MMPLLYIYDVLPDDTAALAQALMHAIHSPGRRTQAHPRRTSYSVPLHPAGEFFFRMAERTEIEFVPPA</sequence>